<protein>
    <submittedName>
        <fullName evidence="2">Alpha/beta hydrolase</fullName>
    </submittedName>
</protein>
<dbReference type="PANTHER" id="PTHR42103">
    <property type="entry name" value="ALPHA/BETA-HYDROLASES SUPERFAMILY PROTEIN"/>
    <property type="match status" value="1"/>
</dbReference>
<dbReference type="SUPFAM" id="SSF53474">
    <property type="entry name" value="alpha/beta-Hydrolases"/>
    <property type="match status" value="1"/>
</dbReference>
<sequence length="230" mass="24768">MNPPAFPTDATATLTLPGPAGVLETIVEAAEAPERDAVAIVCHPLPTDGGTMHNKVVTMAARALRESGIATVRFNFRGTGASEGSFDQGRGEADDLRAVAAWVREQRPGARLWLAGFSFGSYVTLKCANELHPGMVISIAPPAAGRNWDFSTLTPPQCPWLVIQGEEDEIVDPQAVYAWIDSLKLDPPPELVKMPETSHFFHRRLMDLRGAIKNGIRPHLPPETEGAASA</sequence>
<dbReference type="InterPro" id="IPR029058">
    <property type="entry name" value="AB_hydrolase_fold"/>
</dbReference>
<evidence type="ECO:0000259" key="1">
    <source>
        <dbReference type="Pfam" id="PF20408"/>
    </source>
</evidence>
<dbReference type="Proteomes" id="UP000256829">
    <property type="component" value="Unassembled WGS sequence"/>
</dbReference>
<keyword evidence="3" id="KW-1185">Reference proteome</keyword>
<dbReference type="GO" id="GO:0016787">
    <property type="term" value="F:hydrolase activity"/>
    <property type="evidence" value="ECO:0007669"/>
    <property type="project" value="UniProtKB-KW"/>
</dbReference>
<dbReference type="Pfam" id="PF20408">
    <property type="entry name" value="Abhydrolase_11"/>
    <property type="match status" value="1"/>
</dbReference>
<dbReference type="InterPro" id="IPR046879">
    <property type="entry name" value="KANL3/Tex30_Abhydrolase"/>
</dbReference>
<name>A0A3D8V9Z8_9GAMM</name>
<evidence type="ECO:0000313" key="2">
    <source>
        <dbReference type="EMBL" id="RDY66272.1"/>
    </source>
</evidence>
<dbReference type="RefSeq" id="WP_115843060.1">
    <property type="nucleotide sequence ID" value="NZ_CP183976.1"/>
</dbReference>
<dbReference type="EMBL" id="QTJR01000010">
    <property type="protein sequence ID" value="RDY66272.1"/>
    <property type="molecule type" value="Genomic_DNA"/>
</dbReference>
<comment type="caution">
    <text evidence="2">The sequence shown here is derived from an EMBL/GenBank/DDBJ whole genome shotgun (WGS) entry which is preliminary data.</text>
</comment>
<dbReference type="AlphaFoldDB" id="A0A3D8V9Z8"/>
<proteinExistence type="predicted"/>
<gene>
    <name evidence="2" type="ORF">DX912_13360</name>
</gene>
<feature type="domain" description="KANL3/Tex30 alpha/beta hydrolase-like" evidence="1">
    <location>
        <begin position="49"/>
        <end position="199"/>
    </location>
</feature>
<accession>A0A3D8V9Z8</accession>
<organism evidence="2 3">
    <name type="scientific">Lysobacter soli</name>
    <dbReference type="NCBI Taxonomy" id="453783"/>
    <lineage>
        <taxon>Bacteria</taxon>
        <taxon>Pseudomonadati</taxon>
        <taxon>Pseudomonadota</taxon>
        <taxon>Gammaproteobacteria</taxon>
        <taxon>Lysobacterales</taxon>
        <taxon>Lysobacteraceae</taxon>
        <taxon>Lysobacter</taxon>
    </lineage>
</organism>
<keyword evidence="2" id="KW-0378">Hydrolase</keyword>
<reference evidence="2 3" key="1">
    <citation type="submission" date="2018-08" db="EMBL/GenBank/DDBJ databases">
        <title>Lysobacter soli KCTC 22011, whole genome shotgun sequence.</title>
        <authorList>
            <person name="Zhang X."/>
            <person name="Feng G."/>
            <person name="Zhu H."/>
        </authorList>
    </citation>
    <scope>NUCLEOTIDE SEQUENCE [LARGE SCALE GENOMIC DNA]</scope>
    <source>
        <strain evidence="2 3">KCTC 22011</strain>
    </source>
</reference>
<dbReference type="PANTHER" id="PTHR42103:SF2">
    <property type="entry name" value="AB HYDROLASE-1 DOMAIN-CONTAINING PROTEIN"/>
    <property type="match status" value="1"/>
</dbReference>
<dbReference type="Gene3D" id="3.40.50.1820">
    <property type="entry name" value="alpha/beta hydrolase"/>
    <property type="match status" value="1"/>
</dbReference>
<evidence type="ECO:0000313" key="3">
    <source>
        <dbReference type="Proteomes" id="UP000256829"/>
    </source>
</evidence>